<protein>
    <submittedName>
        <fullName evidence="10">Aminopeptidase O</fullName>
    </submittedName>
</protein>
<evidence type="ECO:0000256" key="4">
    <source>
        <dbReference type="ARBA" id="ARBA00022670"/>
    </source>
</evidence>
<dbReference type="SMART" id="SM01263">
    <property type="entry name" value="Leuk-A4-hydro_C"/>
    <property type="match status" value="1"/>
</dbReference>
<comment type="similarity">
    <text evidence="3">Belongs to the peptidase M1 family.</text>
</comment>
<keyword evidence="10" id="KW-0031">Aminopeptidase</keyword>
<organism evidence="10 11">
    <name type="scientific">Nephila pilipes</name>
    <name type="common">Giant wood spider</name>
    <name type="synonym">Nephila maculata</name>
    <dbReference type="NCBI Taxonomy" id="299642"/>
    <lineage>
        <taxon>Eukaryota</taxon>
        <taxon>Metazoa</taxon>
        <taxon>Ecdysozoa</taxon>
        <taxon>Arthropoda</taxon>
        <taxon>Chelicerata</taxon>
        <taxon>Arachnida</taxon>
        <taxon>Araneae</taxon>
        <taxon>Araneomorphae</taxon>
        <taxon>Entelegynae</taxon>
        <taxon>Araneoidea</taxon>
        <taxon>Nephilidae</taxon>
        <taxon>Nephila</taxon>
    </lineage>
</organism>
<keyword evidence="5" id="KW-0479">Metal-binding</keyword>
<gene>
    <name evidence="10" type="primary">AOPEP</name>
    <name evidence="10" type="ORF">NPIL_105131</name>
</gene>
<dbReference type="PANTHER" id="PTHR46627:SF1">
    <property type="entry name" value="AMINOPEPTIDASE O"/>
    <property type="match status" value="1"/>
</dbReference>
<dbReference type="GO" id="GO:0005730">
    <property type="term" value="C:nucleolus"/>
    <property type="evidence" value="ECO:0007669"/>
    <property type="project" value="InterPro"/>
</dbReference>
<accession>A0A8X6TCY2</accession>
<evidence type="ECO:0000256" key="6">
    <source>
        <dbReference type="ARBA" id="ARBA00022801"/>
    </source>
</evidence>
<sequence length="684" mass="79080">MTECLSLDEDLPLVSNIEDILVCHYNFNFKCDFETKTFTCFALLFLQPVSSNDKMDCCVAEQLLNSSEKDSTGRGFVLILDCHKILVKRVTELKISADQFQSMMFSPLPVVEEEELSFVVTDWSLKIWKNSQTCKFCFPKVIRIFYDTITSCPSVLWVNDQNQNPAVFTYGAFINNRALFPCQEPPTAMATWEAVITVMDSSVVLMSGDEEPQISHVEKYVHYYYYTKKVLPLSTLCLAIGTWNEYLIPLEDKNDPKCRIFACSNLIDKAIQELSEYIPQCLKASQELLGPYPFPRIDFLIIPPTFSSLGMASPNLVFLSQSLLSGDRSLCCRVSHEVAHGWFGLSIGALDWTEEWLSEGFATFVEDILHTKATQMTCNDSKNYMELKALIRKKILMDEIENTQEDLQILRASYGENSKHIVDGINATVLKNGQNPIKGFIQVHYIKGYFLLKYLSELVEINNFSNFLKAYVLKYEGQLVTSKEFIGFFLNSFPSLSSSLSIENIYENWLHNSGTASEIKNLKPSLENQLYLRVWEETKKWKKFNSSFMKKKPKRRKPNLDHFCILTSDQTILLLENLLGLEQLHTCTLHSLDEVFLFKNCNAEVLHRWLELVVKHNYKCQFNALKDFLIHHMAMGVYLYGELIYSEDEKLQEIARECYFFVKDEMEPNFRRTLEQMFLQSNED</sequence>
<evidence type="ECO:0000256" key="3">
    <source>
        <dbReference type="ARBA" id="ARBA00010136"/>
    </source>
</evidence>
<dbReference type="InterPro" id="IPR014782">
    <property type="entry name" value="Peptidase_M1_dom"/>
</dbReference>
<name>A0A8X6TCY2_NEPPI</name>
<dbReference type="SUPFAM" id="SSF63737">
    <property type="entry name" value="Leukotriene A4 hydrolase N-terminal domain"/>
    <property type="match status" value="1"/>
</dbReference>
<dbReference type="Gene3D" id="3.30.2010.30">
    <property type="match status" value="1"/>
</dbReference>
<dbReference type="GO" id="GO:0006508">
    <property type="term" value="P:proteolysis"/>
    <property type="evidence" value="ECO:0007669"/>
    <property type="project" value="UniProtKB-KW"/>
</dbReference>
<dbReference type="PRINTS" id="PR00756">
    <property type="entry name" value="ALADIPTASE"/>
</dbReference>
<dbReference type="SUPFAM" id="SSF48371">
    <property type="entry name" value="ARM repeat"/>
    <property type="match status" value="1"/>
</dbReference>
<evidence type="ECO:0000313" key="11">
    <source>
        <dbReference type="Proteomes" id="UP000887013"/>
    </source>
</evidence>
<dbReference type="Proteomes" id="UP000887013">
    <property type="component" value="Unassembled WGS sequence"/>
</dbReference>
<dbReference type="InterPro" id="IPR001930">
    <property type="entry name" value="Peptidase_M1"/>
</dbReference>
<keyword evidence="11" id="KW-1185">Reference proteome</keyword>
<dbReference type="InterPro" id="IPR016024">
    <property type="entry name" value="ARM-type_fold"/>
</dbReference>
<dbReference type="GO" id="GO:0005886">
    <property type="term" value="C:plasma membrane"/>
    <property type="evidence" value="ECO:0007669"/>
    <property type="project" value="UniProtKB-SubCell"/>
</dbReference>
<dbReference type="InterPro" id="IPR042097">
    <property type="entry name" value="Aminopeptidase_N-like_N_sf"/>
</dbReference>
<dbReference type="Gene3D" id="2.60.40.1730">
    <property type="entry name" value="tricorn interacting facor f3 domain"/>
    <property type="match status" value="1"/>
</dbReference>
<dbReference type="PANTHER" id="PTHR46627">
    <property type="entry name" value="AMINOPEPTIDASE O"/>
    <property type="match status" value="1"/>
</dbReference>
<dbReference type="Pfam" id="PF09127">
    <property type="entry name" value="Leuk-A4-hydro_C"/>
    <property type="match status" value="1"/>
</dbReference>
<dbReference type="Gene3D" id="1.10.390.10">
    <property type="entry name" value="Neutral Protease Domain 2"/>
    <property type="match status" value="1"/>
</dbReference>
<dbReference type="FunFam" id="3.30.2010.30:FF:000001">
    <property type="entry name" value="Leukotriene A(4) hydrolase"/>
    <property type="match status" value="1"/>
</dbReference>
<dbReference type="InterPro" id="IPR027268">
    <property type="entry name" value="Peptidase_M4/M1_CTD_sf"/>
</dbReference>
<dbReference type="SUPFAM" id="SSF55486">
    <property type="entry name" value="Metalloproteases ('zincins'), catalytic domain"/>
    <property type="match status" value="1"/>
</dbReference>
<dbReference type="EMBL" id="BMAW01100428">
    <property type="protein sequence ID" value="GFS94910.1"/>
    <property type="molecule type" value="Genomic_DNA"/>
</dbReference>
<proteinExistence type="inferred from homology"/>
<evidence type="ECO:0000256" key="2">
    <source>
        <dbReference type="ARBA" id="ARBA00004609"/>
    </source>
</evidence>
<comment type="cofactor">
    <cofactor evidence="1">
        <name>Zn(2+)</name>
        <dbReference type="ChEBI" id="CHEBI:29105"/>
    </cofactor>
</comment>
<dbReference type="InterPro" id="IPR033577">
    <property type="entry name" value="AOPep"/>
</dbReference>
<keyword evidence="8" id="KW-0482">Metalloprotease</keyword>
<comment type="caution">
    <text evidence="10">The sequence shown here is derived from an EMBL/GenBank/DDBJ whole genome shotgun (WGS) entry which is preliminary data.</text>
</comment>
<dbReference type="InterPro" id="IPR015211">
    <property type="entry name" value="Peptidase_M1_C"/>
</dbReference>
<dbReference type="GO" id="GO:0070006">
    <property type="term" value="F:metalloaminopeptidase activity"/>
    <property type="evidence" value="ECO:0007669"/>
    <property type="project" value="InterPro"/>
</dbReference>
<dbReference type="Gene3D" id="1.25.40.320">
    <property type="entry name" value="Peptidase M1, leukotriene A4 hydrolase/aminopeptidase C-terminal domain"/>
    <property type="match status" value="1"/>
</dbReference>
<evidence type="ECO:0000256" key="1">
    <source>
        <dbReference type="ARBA" id="ARBA00001947"/>
    </source>
</evidence>
<dbReference type="AlphaFoldDB" id="A0A8X6TCY2"/>
<feature type="domain" description="Peptidase M1 leukotriene A4 hydrolase/aminopeptidase C-terminal" evidence="9">
    <location>
        <begin position="525"/>
        <end position="678"/>
    </location>
</feature>
<evidence type="ECO:0000256" key="7">
    <source>
        <dbReference type="ARBA" id="ARBA00022833"/>
    </source>
</evidence>
<dbReference type="OrthoDB" id="79562at2759"/>
<evidence type="ECO:0000313" key="10">
    <source>
        <dbReference type="EMBL" id="GFS94910.1"/>
    </source>
</evidence>
<keyword evidence="6" id="KW-0378">Hydrolase</keyword>
<evidence type="ECO:0000256" key="5">
    <source>
        <dbReference type="ARBA" id="ARBA00022723"/>
    </source>
</evidence>
<dbReference type="Pfam" id="PF01433">
    <property type="entry name" value="Peptidase_M1"/>
    <property type="match status" value="1"/>
</dbReference>
<comment type="subcellular location">
    <subcellularLocation>
        <location evidence="2">Cell membrane</location>
        <topology evidence="2">Lipid-anchor</topology>
        <topology evidence="2">GPI-anchor</topology>
    </subcellularLocation>
</comment>
<keyword evidence="7" id="KW-0862">Zinc</keyword>
<dbReference type="InterPro" id="IPR038502">
    <property type="entry name" value="M1_LTA-4_hydro/amino_C_sf"/>
</dbReference>
<evidence type="ECO:0000259" key="9">
    <source>
        <dbReference type="SMART" id="SM01263"/>
    </source>
</evidence>
<keyword evidence="4" id="KW-0645">Protease</keyword>
<reference evidence="10" key="1">
    <citation type="submission" date="2020-08" db="EMBL/GenBank/DDBJ databases">
        <title>Multicomponent nature underlies the extraordinary mechanical properties of spider dragline silk.</title>
        <authorList>
            <person name="Kono N."/>
            <person name="Nakamura H."/>
            <person name="Mori M."/>
            <person name="Yoshida Y."/>
            <person name="Ohtoshi R."/>
            <person name="Malay A.D."/>
            <person name="Moran D.A.P."/>
            <person name="Tomita M."/>
            <person name="Numata K."/>
            <person name="Arakawa K."/>
        </authorList>
    </citation>
    <scope>NUCLEOTIDE SEQUENCE</scope>
</reference>
<evidence type="ECO:0000256" key="8">
    <source>
        <dbReference type="ARBA" id="ARBA00023049"/>
    </source>
</evidence>
<dbReference type="GO" id="GO:0008270">
    <property type="term" value="F:zinc ion binding"/>
    <property type="evidence" value="ECO:0007669"/>
    <property type="project" value="InterPro"/>
</dbReference>